<organism evidence="1 2">
    <name type="scientific">Orbilia blumenaviensis</name>
    <dbReference type="NCBI Taxonomy" id="1796055"/>
    <lineage>
        <taxon>Eukaryota</taxon>
        <taxon>Fungi</taxon>
        <taxon>Dikarya</taxon>
        <taxon>Ascomycota</taxon>
        <taxon>Pezizomycotina</taxon>
        <taxon>Orbiliomycetes</taxon>
        <taxon>Orbiliales</taxon>
        <taxon>Orbiliaceae</taxon>
        <taxon>Orbilia</taxon>
    </lineage>
</organism>
<dbReference type="AlphaFoldDB" id="A0AAV9UJS0"/>
<dbReference type="PANTHER" id="PTHR38167:SF1">
    <property type="entry name" value="C2H2-TYPE DOMAIN-CONTAINING PROTEIN"/>
    <property type="match status" value="1"/>
</dbReference>
<reference evidence="1 2" key="1">
    <citation type="submission" date="2019-10" db="EMBL/GenBank/DDBJ databases">
        <authorList>
            <person name="Palmer J.M."/>
        </authorList>
    </citation>
    <scope>NUCLEOTIDE SEQUENCE [LARGE SCALE GENOMIC DNA]</scope>
    <source>
        <strain evidence="1 2">TWF730</strain>
    </source>
</reference>
<dbReference type="PANTHER" id="PTHR38167">
    <property type="entry name" value="C2H2-TYPE DOMAIN-CONTAINING PROTEIN"/>
    <property type="match status" value="1"/>
</dbReference>
<evidence type="ECO:0000313" key="1">
    <source>
        <dbReference type="EMBL" id="KAK6343531.1"/>
    </source>
</evidence>
<dbReference type="EMBL" id="JAVHNS010000009">
    <property type="protein sequence ID" value="KAK6343531.1"/>
    <property type="molecule type" value="Genomic_DNA"/>
</dbReference>
<accession>A0AAV9UJS0</accession>
<dbReference type="Proteomes" id="UP001373714">
    <property type="component" value="Unassembled WGS sequence"/>
</dbReference>
<proteinExistence type="predicted"/>
<protein>
    <submittedName>
        <fullName evidence="1">Uncharacterized protein</fullName>
    </submittedName>
</protein>
<comment type="caution">
    <text evidence="1">The sequence shown here is derived from an EMBL/GenBank/DDBJ whole genome shotgun (WGS) entry which is preliminary data.</text>
</comment>
<name>A0AAV9UJS0_9PEZI</name>
<gene>
    <name evidence="1" type="ORF">TWF730_011121</name>
</gene>
<evidence type="ECO:0000313" key="2">
    <source>
        <dbReference type="Proteomes" id="UP001373714"/>
    </source>
</evidence>
<keyword evidence="2" id="KW-1185">Reference proteome</keyword>
<sequence>MTSRAPSPPLSLHSDTNWSPMITPLNFLSIIKGKMNKYANLLQGISTTSSTKEEIESTLDDVCAGLSTAVLAIEWYQQAKSEVELPKGLVKRNLEIRDVDGMVAEMGRVKDVFGKLEKLVSAANDASAIGILTQNKRITGDAGERCVRCDKPLGDKEPCEYHDGKRKLDIASGVWDGVWDDVAKKNCCIDWEDPKILTKYAKGFKWDCCDEDGASEGCASGVHIAAGGGEWK</sequence>